<dbReference type="Pfam" id="PF19054">
    <property type="entry name" value="DUF5753"/>
    <property type="match status" value="1"/>
</dbReference>
<evidence type="ECO:0000313" key="3">
    <source>
        <dbReference type="Proteomes" id="UP001165135"/>
    </source>
</evidence>
<feature type="domain" description="DUF5753" evidence="1">
    <location>
        <begin position="91"/>
        <end position="263"/>
    </location>
</feature>
<accession>A0A9W6RC85</accession>
<comment type="caution">
    <text evidence="2">The sequence shown here is derived from an EMBL/GenBank/DDBJ whole genome shotgun (WGS) entry which is preliminary data.</text>
</comment>
<dbReference type="RefSeq" id="WP_285618151.1">
    <property type="nucleotide sequence ID" value="NZ_BSTJ01000001.1"/>
</dbReference>
<protein>
    <submittedName>
        <fullName evidence="2">Transcriptional regulator</fullName>
    </submittedName>
</protein>
<dbReference type="Proteomes" id="UP001165135">
    <property type="component" value="Unassembled WGS sequence"/>
</dbReference>
<dbReference type="GO" id="GO:0003677">
    <property type="term" value="F:DNA binding"/>
    <property type="evidence" value="ECO:0007669"/>
    <property type="project" value="InterPro"/>
</dbReference>
<proteinExistence type="predicted"/>
<evidence type="ECO:0000259" key="1">
    <source>
        <dbReference type="Pfam" id="PF19054"/>
    </source>
</evidence>
<dbReference type="EMBL" id="BSTJ01000001">
    <property type="protein sequence ID" value="GLY72944.1"/>
    <property type="molecule type" value="Genomic_DNA"/>
</dbReference>
<name>A0A9W6RC85_9ACTN</name>
<dbReference type="AlphaFoldDB" id="A0A9W6RC85"/>
<dbReference type="SUPFAM" id="SSF47413">
    <property type="entry name" value="lambda repressor-like DNA-binding domains"/>
    <property type="match status" value="1"/>
</dbReference>
<dbReference type="InterPro" id="IPR001387">
    <property type="entry name" value="Cro/C1-type_HTH"/>
</dbReference>
<organism evidence="2 3">
    <name type="scientific">Actinoallomurus iriomotensis</name>
    <dbReference type="NCBI Taxonomy" id="478107"/>
    <lineage>
        <taxon>Bacteria</taxon>
        <taxon>Bacillati</taxon>
        <taxon>Actinomycetota</taxon>
        <taxon>Actinomycetes</taxon>
        <taxon>Streptosporangiales</taxon>
        <taxon>Thermomonosporaceae</taxon>
        <taxon>Actinoallomurus</taxon>
    </lineage>
</organism>
<dbReference type="InterPro" id="IPR010982">
    <property type="entry name" value="Lambda_DNA-bd_dom_sf"/>
</dbReference>
<reference evidence="2" key="1">
    <citation type="submission" date="2023-03" db="EMBL/GenBank/DDBJ databases">
        <title>Actinoallomurus iriomotensis NBRC 103681.</title>
        <authorList>
            <person name="Ichikawa N."/>
            <person name="Sato H."/>
            <person name="Tonouchi N."/>
        </authorList>
    </citation>
    <scope>NUCLEOTIDE SEQUENCE</scope>
    <source>
        <strain evidence="2">NBRC 103681</strain>
    </source>
</reference>
<sequence length="268" mass="29613">MAPHPAIDPDSSLWAWLAHDLRFYREKYGLSQSAMGKIIRRSATNLSNCEANRRRITDKEAKLLDVRFNTGGHFQRLLRFAQRGHDPEWFKQFTGLEQDANMIKTFQVLAIPGLLQTPEYAYAMIKAGGWSDPTPLVEERLARQAVLNSSSPALLRALITESALEWPVGGPEVMRSQLAYLLEASDRAHVSVRVVPKVTGAHPGFDGCFSIISGETGDVAYTESPGGGRLVPSTTEVQAYALRYDRISAVALPAQPSRAMIQQAMEAM</sequence>
<evidence type="ECO:0000313" key="2">
    <source>
        <dbReference type="EMBL" id="GLY72944.1"/>
    </source>
</evidence>
<dbReference type="CDD" id="cd00093">
    <property type="entry name" value="HTH_XRE"/>
    <property type="match status" value="1"/>
</dbReference>
<gene>
    <name evidence="2" type="ORF">Airi01_012110</name>
</gene>
<dbReference type="InterPro" id="IPR043917">
    <property type="entry name" value="DUF5753"/>
</dbReference>